<organism evidence="1">
    <name type="scientific">Arundo donax</name>
    <name type="common">Giant reed</name>
    <name type="synonym">Donax arundinaceus</name>
    <dbReference type="NCBI Taxonomy" id="35708"/>
    <lineage>
        <taxon>Eukaryota</taxon>
        <taxon>Viridiplantae</taxon>
        <taxon>Streptophyta</taxon>
        <taxon>Embryophyta</taxon>
        <taxon>Tracheophyta</taxon>
        <taxon>Spermatophyta</taxon>
        <taxon>Magnoliopsida</taxon>
        <taxon>Liliopsida</taxon>
        <taxon>Poales</taxon>
        <taxon>Poaceae</taxon>
        <taxon>PACMAD clade</taxon>
        <taxon>Arundinoideae</taxon>
        <taxon>Arundineae</taxon>
        <taxon>Arundo</taxon>
    </lineage>
</organism>
<dbReference type="AlphaFoldDB" id="A0A0A9G9M2"/>
<reference evidence="1" key="2">
    <citation type="journal article" date="2015" name="Data Brief">
        <title>Shoot transcriptome of the giant reed, Arundo donax.</title>
        <authorList>
            <person name="Barrero R.A."/>
            <person name="Guerrero F.D."/>
            <person name="Moolhuijzen P."/>
            <person name="Goolsby J.A."/>
            <person name="Tidwell J."/>
            <person name="Bellgard S.E."/>
            <person name="Bellgard M.I."/>
        </authorList>
    </citation>
    <scope>NUCLEOTIDE SEQUENCE</scope>
    <source>
        <tissue evidence="1">Shoot tissue taken approximately 20 cm above the soil surface</tissue>
    </source>
</reference>
<sequence>MLPGSSSSSADPSSTCMMEILLVEIKHHAVNIEFLRVRSAHRHQRGATPHRIELLTREASPLPIDFSMYVIRSPSALVHSRLIFFCSDDSVFL</sequence>
<evidence type="ECO:0000313" key="1">
    <source>
        <dbReference type="EMBL" id="JAE17403.1"/>
    </source>
</evidence>
<accession>A0A0A9G9M2</accession>
<reference evidence="1" key="1">
    <citation type="submission" date="2014-09" db="EMBL/GenBank/DDBJ databases">
        <authorList>
            <person name="Magalhaes I.L.F."/>
            <person name="Oliveira U."/>
            <person name="Santos F.R."/>
            <person name="Vidigal T.H.D.A."/>
            <person name="Brescovit A.D."/>
            <person name="Santos A.J."/>
        </authorList>
    </citation>
    <scope>NUCLEOTIDE SEQUENCE</scope>
    <source>
        <tissue evidence="1">Shoot tissue taken approximately 20 cm above the soil surface</tissue>
    </source>
</reference>
<dbReference type="EMBL" id="GBRH01180493">
    <property type="protein sequence ID" value="JAE17403.1"/>
    <property type="molecule type" value="Transcribed_RNA"/>
</dbReference>
<protein>
    <submittedName>
        <fullName evidence="1">Uncharacterized protein</fullName>
    </submittedName>
</protein>
<name>A0A0A9G9M2_ARUDO</name>
<proteinExistence type="predicted"/>